<dbReference type="Pfam" id="PF00583">
    <property type="entry name" value="Acetyltransf_1"/>
    <property type="match status" value="1"/>
</dbReference>
<dbReference type="SUPFAM" id="SSF55729">
    <property type="entry name" value="Acyl-CoA N-acyltransferases (Nat)"/>
    <property type="match status" value="1"/>
</dbReference>
<dbReference type="GeneID" id="301546865"/>
<evidence type="ECO:0000313" key="4">
    <source>
        <dbReference type="EMBL" id="GGN36255.1"/>
    </source>
</evidence>
<gene>
    <name evidence="4" type="ORF">GCM10012285_09840</name>
</gene>
<evidence type="ECO:0000313" key="5">
    <source>
        <dbReference type="Proteomes" id="UP000600080"/>
    </source>
</evidence>
<feature type="domain" description="N-acetyltransferase" evidence="3">
    <location>
        <begin position="6"/>
        <end position="178"/>
    </location>
</feature>
<dbReference type="PANTHER" id="PTHR43877:SF2">
    <property type="entry name" value="AMINOALKYLPHOSPHONATE N-ACETYLTRANSFERASE-RELATED"/>
    <property type="match status" value="1"/>
</dbReference>
<comment type="caution">
    <text evidence="4">The sequence shown here is derived from an EMBL/GenBank/DDBJ whole genome shotgun (WGS) entry which is preliminary data.</text>
</comment>
<keyword evidence="2" id="KW-0012">Acyltransferase</keyword>
<dbReference type="PROSITE" id="PS51186">
    <property type="entry name" value="GNAT"/>
    <property type="match status" value="1"/>
</dbReference>
<reference evidence="5" key="1">
    <citation type="journal article" date="2019" name="Int. J. Syst. Evol. Microbiol.">
        <title>The Global Catalogue of Microorganisms (GCM) 10K type strain sequencing project: providing services to taxonomists for standard genome sequencing and annotation.</title>
        <authorList>
            <consortium name="The Broad Institute Genomics Platform"/>
            <consortium name="The Broad Institute Genome Sequencing Center for Infectious Disease"/>
            <person name="Wu L."/>
            <person name="Ma J."/>
        </authorList>
    </citation>
    <scope>NUCLEOTIDE SEQUENCE [LARGE SCALE GENOMIC DNA]</scope>
    <source>
        <strain evidence="5">CGMCC 4.7323</strain>
    </source>
</reference>
<evidence type="ECO:0000256" key="2">
    <source>
        <dbReference type="ARBA" id="ARBA00023315"/>
    </source>
</evidence>
<keyword evidence="5" id="KW-1185">Reference proteome</keyword>
<protein>
    <submittedName>
        <fullName evidence="4">N-acetyltransferase</fullName>
    </submittedName>
</protein>
<keyword evidence="1" id="KW-0808">Transferase</keyword>
<dbReference type="InterPro" id="IPR050832">
    <property type="entry name" value="Bact_Acetyltransf"/>
</dbReference>
<name>A0ABQ2IZW2_9ACTN</name>
<sequence length="182" mass="19816">MTHPPVLLRPAVPADLDALVELHTRARTAYYRAGGLPAARIDTPDGPSRRREGWERSIRSATRTVRCALRNDTVVGVVAMGPPLGAGSEPRDPGTEAEAVGELYQIHVLPGQWGRGIGGQLHAAFVRFLREAALAAGRVEAWERNERARAFYARHGWRPDGHRRPGPAGACYLRMCLDVAAA</sequence>
<dbReference type="RefSeq" id="WP_189096299.1">
    <property type="nucleotide sequence ID" value="NZ_BMND01000003.1"/>
</dbReference>
<evidence type="ECO:0000259" key="3">
    <source>
        <dbReference type="PROSITE" id="PS51186"/>
    </source>
</evidence>
<evidence type="ECO:0000256" key="1">
    <source>
        <dbReference type="ARBA" id="ARBA00022679"/>
    </source>
</evidence>
<proteinExistence type="predicted"/>
<dbReference type="InterPro" id="IPR016181">
    <property type="entry name" value="Acyl_CoA_acyltransferase"/>
</dbReference>
<dbReference type="Gene3D" id="3.40.630.30">
    <property type="match status" value="1"/>
</dbReference>
<dbReference type="PANTHER" id="PTHR43877">
    <property type="entry name" value="AMINOALKYLPHOSPHONATE N-ACETYLTRANSFERASE-RELATED-RELATED"/>
    <property type="match status" value="1"/>
</dbReference>
<dbReference type="InterPro" id="IPR000182">
    <property type="entry name" value="GNAT_dom"/>
</dbReference>
<dbReference type="Proteomes" id="UP000600080">
    <property type="component" value="Unassembled WGS sequence"/>
</dbReference>
<accession>A0ABQ2IZW2</accession>
<dbReference type="EMBL" id="BMND01000003">
    <property type="protein sequence ID" value="GGN36255.1"/>
    <property type="molecule type" value="Genomic_DNA"/>
</dbReference>
<organism evidence="4 5">
    <name type="scientific">Streptomyces kronopolitis</name>
    <dbReference type="NCBI Taxonomy" id="1612435"/>
    <lineage>
        <taxon>Bacteria</taxon>
        <taxon>Bacillati</taxon>
        <taxon>Actinomycetota</taxon>
        <taxon>Actinomycetes</taxon>
        <taxon>Kitasatosporales</taxon>
        <taxon>Streptomycetaceae</taxon>
        <taxon>Streptomyces</taxon>
    </lineage>
</organism>